<dbReference type="AlphaFoldDB" id="A0A120FX72"/>
<sequence length="167" mass="18013">MNPSTFKKQPSLSMFCLSGFISLAALFGATYASAESCPDLSQVNGSLDNGTYKYQFGNWKGSNQPGAPDAEKSYLNAGLHFDRVTLAQRVISSTEGSEDPNETESPGTTVAYIRCDYVGAGDDARIRLVKRVGELPKPDAGTWENETTTNTAGTINKYCTHTSCSFK</sequence>
<evidence type="ECO:0000313" key="2">
    <source>
        <dbReference type="EMBL" id="KWV71039.1"/>
    </source>
</evidence>
<proteinExistence type="predicted"/>
<protein>
    <recommendedName>
        <fullName evidence="4">DUF3757 domain-containing protein</fullName>
    </recommendedName>
</protein>
<dbReference type="Proteomes" id="UP000063434">
    <property type="component" value="Unassembled WGS sequence"/>
</dbReference>
<dbReference type="PATRIC" id="fig|294.195.peg.6097"/>
<accession>A0A120FX72</accession>
<feature type="chain" id="PRO_5007165685" description="DUF3757 domain-containing protein" evidence="1">
    <location>
        <begin position="35"/>
        <end position="167"/>
    </location>
</feature>
<dbReference type="RefSeq" id="WP_150073265.1">
    <property type="nucleotide sequence ID" value="NZ_LCYC01000062.1"/>
</dbReference>
<dbReference type="EMBL" id="LCYC01000062">
    <property type="protein sequence ID" value="KWV71039.1"/>
    <property type="molecule type" value="Genomic_DNA"/>
</dbReference>
<reference evidence="2 3" key="1">
    <citation type="submission" date="2015-05" db="EMBL/GenBank/DDBJ databases">
        <title>A genomic and transcriptomic approach to investigate the blue pigment phenotype in Pseudomonas fluorescens.</title>
        <authorList>
            <person name="Andreani N.A."/>
            <person name="Cardazzo B."/>
        </authorList>
    </citation>
    <scope>NUCLEOTIDE SEQUENCE [LARGE SCALE GENOMIC DNA]</scope>
    <source>
        <strain evidence="2 3">Ps_40</strain>
    </source>
</reference>
<evidence type="ECO:0008006" key="4">
    <source>
        <dbReference type="Google" id="ProtNLM"/>
    </source>
</evidence>
<evidence type="ECO:0000313" key="3">
    <source>
        <dbReference type="Proteomes" id="UP000063434"/>
    </source>
</evidence>
<gene>
    <name evidence="2" type="ORF">PFL603g_05717</name>
</gene>
<keyword evidence="1" id="KW-0732">Signal</keyword>
<feature type="signal peptide" evidence="1">
    <location>
        <begin position="1"/>
        <end position="34"/>
    </location>
</feature>
<organism evidence="2 3">
    <name type="scientific">Pseudomonas fluorescens</name>
    <dbReference type="NCBI Taxonomy" id="294"/>
    <lineage>
        <taxon>Bacteria</taxon>
        <taxon>Pseudomonadati</taxon>
        <taxon>Pseudomonadota</taxon>
        <taxon>Gammaproteobacteria</taxon>
        <taxon>Pseudomonadales</taxon>
        <taxon>Pseudomonadaceae</taxon>
        <taxon>Pseudomonas</taxon>
    </lineage>
</organism>
<name>A0A120FX72_PSEFL</name>
<evidence type="ECO:0000256" key="1">
    <source>
        <dbReference type="SAM" id="SignalP"/>
    </source>
</evidence>
<comment type="caution">
    <text evidence="2">The sequence shown here is derived from an EMBL/GenBank/DDBJ whole genome shotgun (WGS) entry which is preliminary data.</text>
</comment>